<evidence type="ECO:0000313" key="2">
    <source>
        <dbReference type="Proteomes" id="UP000294930"/>
    </source>
</evidence>
<reference evidence="1 2" key="1">
    <citation type="submission" date="2019-03" db="EMBL/GenBank/DDBJ databases">
        <title>Genomic Encyclopedia of Type Strains, Phase III (KMG-III): the genomes of soil and plant-associated and newly described type strains.</title>
        <authorList>
            <person name="Whitman W."/>
        </authorList>
    </citation>
    <scope>NUCLEOTIDE SEQUENCE [LARGE SCALE GENOMIC DNA]</scope>
    <source>
        <strain evidence="1 2">CGMCC 1.10957</strain>
    </source>
</reference>
<accession>A0ABY2G7S2</accession>
<dbReference type="RefSeq" id="WP_134198247.1">
    <property type="nucleotide sequence ID" value="NZ_SOQZ01000001.1"/>
</dbReference>
<comment type="caution">
    <text evidence="1">The sequence shown here is derived from an EMBL/GenBank/DDBJ whole genome shotgun (WGS) entry which is preliminary data.</text>
</comment>
<evidence type="ECO:0000313" key="1">
    <source>
        <dbReference type="EMBL" id="TDY13437.1"/>
    </source>
</evidence>
<keyword evidence="2" id="KW-1185">Reference proteome</keyword>
<dbReference type="EMBL" id="SOQZ01000001">
    <property type="protein sequence ID" value="TDY13437.1"/>
    <property type="molecule type" value="Genomic_DNA"/>
</dbReference>
<organism evidence="1 2">
    <name type="scientific">Meridianimaribacter flavus</name>
    <dbReference type="NCBI Taxonomy" id="571115"/>
    <lineage>
        <taxon>Bacteria</taxon>
        <taxon>Pseudomonadati</taxon>
        <taxon>Bacteroidota</taxon>
        <taxon>Flavobacteriia</taxon>
        <taxon>Flavobacteriales</taxon>
        <taxon>Flavobacteriaceae</taxon>
        <taxon>Meridianimaribacter</taxon>
    </lineage>
</organism>
<dbReference type="Proteomes" id="UP000294930">
    <property type="component" value="Unassembled WGS sequence"/>
</dbReference>
<gene>
    <name evidence="1" type="ORF">A8975_0026</name>
</gene>
<name>A0ABY2G7S2_9FLAO</name>
<protein>
    <submittedName>
        <fullName evidence="1">Uncharacterized protein</fullName>
    </submittedName>
</protein>
<sequence>MIKIGRAIEGISLNGKEWLLDSNNELMTFDSVNDAKEFLKENGFDSLSEDELEDAFFYEEVEVN</sequence>
<proteinExistence type="predicted"/>